<gene>
    <name evidence="8" type="ORF">CKA38_07490</name>
</gene>
<name>A0A2U8E2P3_9BACT</name>
<evidence type="ECO:0000256" key="6">
    <source>
        <dbReference type="SAM" id="Phobius"/>
    </source>
</evidence>
<reference evidence="8 9" key="1">
    <citation type="journal article" date="2018" name="Syst. Appl. Microbiol.">
        <title>Ereboglobus luteus gen. nov. sp. nov. from cockroach guts, and new insights into the oxygen relationship of the genera Opitutus and Didymococcus (Verrucomicrobia: Opitutaceae).</title>
        <authorList>
            <person name="Tegtmeier D."/>
            <person name="Belitz A."/>
            <person name="Radek R."/>
            <person name="Heimerl T."/>
            <person name="Brune A."/>
        </authorList>
    </citation>
    <scope>NUCLEOTIDE SEQUENCE [LARGE SCALE GENOMIC DNA]</scope>
    <source>
        <strain evidence="8 9">Ho45</strain>
    </source>
</reference>
<dbReference type="PANTHER" id="PTHR30619:SF7">
    <property type="entry name" value="BETA-LACTAMASE DOMAIN PROTEIN"/>
    <property type="match status" value="1"/>
</dbReference>
<feature type="transmembrane region" description="Helical" evidence="6">
    <location>
        <begin position="561"/>
        <end position="578"/>
    </location>
</feature>
<feature type="transmembrane region" description="Helical" evidence="6">
    <location>
        <begin position="57"/>
        <end position="76"/>
    </location>
</feature>
<evidence type="ECO:0000256" key="2">
    <source>
        <dbReference type="ARBA" id="ARBA00022475"/>
    </source>
</evidence>
<feature type="transmembrane region" description="Helical" evidence="6">
    <location>
        <begin position="587"/>
        <end position="604"/>
    </location>
</feature>
<keyword evidence="5 6" id="KW-0472">Membrane</keyword>
<feature type="transmembrane region" description="Helical" evidence="6">
    <location>
        <begin position="415"/>
        <end position="440"/>
    </location>
</feature>
<dbReference type="Pfam" id="PF03772">
    <property type="entry name" value="Competence"/>
    <property type="match status" value="1"/>
</dbReference>
<dbReference type="KEGG" id="elut:CKA38_07490"/>
<keyword evidence="4 6" id="KW-1133">Transmembrane helix</keyword>
<dbReference type="GO" id="GO:0005886">
    <property type="term" value="C:plasma membrane"/>
    <property type="evidence" value="ECO:0007669"/>
    <property type="project" value="UniProtKB-SubCell"/>
</dbReference>
<evidence type="ECO:0000256" key="3">
    <source>
        <dbReference type="ARBA" id="ARBA00022692"/>
    </source>
</evidence>
<dbReference type="NCBIfam" id="TIGR00360">
    <property type="entry name" value="ComEC_N-term"/>
    <property type="match status" value="1"/>
</dbReference>
<feature type="transmembrane region" description="Helical" evidence="6">
    <location>
        <begin position="496"/>
        <end position="520"/>
    </location>
</feature>
<dbReference type="AlphaFoldDB" id="A0A2U8E2P3"/>
<feature type="transmembrane region" description="Helical" evidence="6">
    <location>
        <begin position="316"/>
        <end position="336"/>
    </location>
</feature>
<evidence type="ECO:0000313" key="8">
    <source>
        <dbReference type="EMBL" id="AWI09101.1"/>
    </source>
</evidence>
<evidence type="ECO:0000256" key="4">
    <source>
        <dbReference type="ARBA" id="ARBA00022989"/>
    </source>
</evidence>
<feature type="domain" description="ComEC/Rec2-related protein" evidence="7">
    <location>
        <begin position="292"/>
        <end position="575"/>
    </location>
</feature>
<comment type="subcellular location">
    <subcellularLocation>
        <location evidence="1">Cell membrane</location>
        <topology evidence="1">Multi-pass membrane protein</topology>
    </subcellularLocation>
</comment>
<proteinExistence type="predicted"/>
<evidence type="ECO:0000313" key="9">
    <source>
        <dbReference type="Proteomes" id="UP000244896"/>
    </source>
</evidence>
<dbReference type="InterPro" id="IPR052159">
    <property type="entry name" value="Competence_DNA_uptake"/>
</dbReference>
<keyword evidence="2" id="KW-1003">Cell membrane</keyword>
<dbReference type="InterPro" id="IPR004477">
    <property type="entry name" value="ComEC_N"/>
</dbReference>
<evidence type="ECO:0000256" key="1">
    <source>
        <dbReference type="ARBA" id="ARBA00004651"/>
    </source>
</evidence>
<keyword evidence="9" id="KW-1185">Reference proteome</keyword>
<dbReference type="Proteomes" id="UP000244896">
    <property type="component" value="Chromosome"/>
</dbReference>
<dbReference type="EMBL" id="CP023004">
    <property type="protein sequence ID" value="AWI09101.1"/>
    <property type="molecule type" value="Genomic_DNA"/>
</dbReference>
<evidence type="ECO:0000256" key="5">
    <source>
        <dbReference type="ARBA" id="ARBA00023136"/>
    </source>
</evidence>
<organism evidence="8 9">
    <name type="scientific">Ereboglobus luteus</name>
    <dbReference type="NCBI Taxonomy" id="1796921"/>
    <lineage>
        <taxon>Bacteria</taxon>
        <taxon>Pseudomonadati</taxon>
        <taxon>Verrucomicrobiota</taxon>
        <taxon>Opitutia</taxon>
        <taxon>Opitutales</taxon>
        <taxon>Opitutaceae</taxon>
        <taxon>Ereboglobus</taxon>
    </lineage>
</organism>
<dbReference type="PANTHER" id="PTHR30619">
    <property type="entry name" value="DNA INTERNALIZATION/COMPETENCE PROTEIN COMEC/REC2"/>
    <property type="match status" value="1"/>
</dbReference>
<protein>
    <recommendedName>
        <fullName evidence="7">ComEC/Rec2-related protein domain-containing protein</fullName>
    </recommendedName>
</protein>
<evidence type="ECO:0000259" key="7">
    <source>
        <dbReference type="Pfam" id="PF03772"/>
    </source>
</evidence>
<feature type="transmembrane region" description="Helical" evidence="6">
    <location>
        <begin position="380"/>
        <end position="403"/>
    </location>
</feature>
<feature type="transmembrane region" description="Helical" evidence="6">
    <location>
        <begin position="82"/>
        <end position="100"/>
    </location>
</feature>
<sequence>MPWQSENQLVFEFFHRLKNLAQNLFAVFILGVSQPQDATPEASPRTMPKLRSLRHRAPLLWILIPFMAGLAAAKTAPHALPAGWILGGALVLALASIALAPRHWSGLAALVLSVFLSGAASYEINRSRLAAYDALPPREARLTLRVTHTFAQGVRGAQGKSAAPRISGLARVTDAAPHLKELVGQRVYYSLSLPAAPGGGKENMPPAILRSSEITAIGVLYSLPRRVATDSFDGYLASSGMNFKFSRGRLLGVEKQPTATAAFYERTRQRFSEILSAGLDHRPQQAGVLRAMVLGQKQDIEEQQHALFLGSGTMHLFAISGLHIAVIATGIQFLLLFLRLPVWPRVIAGTLALYVYVQITGASPSATRAFTMVALLQASLLLRLPANAIATLAFAALATLLVAPMQLFSASFQMSYSIVAALLLFGLPLGETWLARWVLFRDTPQVARNWLQKKAVVAHRAVISALGISIAASLVSAICSTIYFKLFTPGALLANLVLIPAAALVILSGFISLFFGIIGITPLSVLFNHASALLLCTMEKSLEMFLKIPVVAMPAHFSPQWIGYCALALLLASMLCGYSQKWARRSGGFWLPVSVAVLVLAFFARGN</sequence>
<accession>A0A2U8E2P3</accession>
<feature type="transmembrane region" description="Helical" evidence="6">
    <location>
        <begin position="461"/>
        <end position="484"/>
    </location>
</feature>
<keyword evidence="3 6" id="KW-0812">Transmembrane</keyword>